<keyword evidence="3" id="KW-0233">DNA recombination</keyword>
<keyword evidence="6" id="KW-1185">Reference proteome</keyword>
<dbReference type="GO" id="GO:0003677">
    <property type="term" value="F:DNA binding"/>
    <property type="evidence" value="ECO:0007669"/>
    <property type="project" value="UniProtKB-KW"/>
</dbReference>
<dbReference type="Gene3D" id="1.10.150.130">
    <property type="match status" value="1"/>
</dbReference>
<protein>
    <submittedName>
        <fullName evidence="5">Site-specific tyrosine recombinase XerC</fullName>
    </submittedName>
</protein>
<evidence type="ECO:0000256" key="3">
    <source>
        <dbReference type="ARBA" id="ARBA00023172"/>
    </source>
</evidence>
<dbReference type="AlphaFoldDB" id="A0A518IQV9"/>
<dbReference type="EMBL" id="CP036318">
    <property type="protein sequence ID" value="QDV55475.1"/>
    <property type="molecule type" value="Genomic_DNA"/>
</dbReference>
<dbReference type="InterPro" id="IPR010998">
    <property type="entry name" value="Integrase_recombinase_N"/>
</dbReference>
<dbReference type="Proteomes" id="UP000316770">
    <property type="component" value="Chromosome"/>
</dbReference>
<dbReference type="PROSITE" id="PS51898">
    <property type="entry name" value="TYR_RECOMBINASE"/>
    <property type="match status" value="1"/>
</dbReference>
<dbReference type="PANTHER" id="PTHR30349:SF41">
    <property type="entry name" value="INTEGRASE_RECOMBINASE PROTEIN MJ0367-RELATED"/>
    <property type="match status" value="1"/>
</dbReference>
<reference evidence="5 6" key="1">
    <citation type="submission" date="2019-02" db="EMBL/GenBank/DDBJ databases">
        <title>Deep-cultivation of Planctomycetes and their phenomic and genomic characterization uncovers novel biology.</title>
        <authorList>
            <person name="Wiegand S."/>
            <person name="Jogler M."/>
            <person name="Boedeker C."/>
            <person name="Pinto D."/>
            <person name="Vollmers J."/>
            <person name="Rivas-Marin E."/>
            <person name="Kohn T."/>
            <person name="Peeters S.H."/>
            <person name="Heuer A."/>
            <person name="Rast P."/>
            <person name="Oberbeckmann S."/>
            <person name="Bunk B."/>
            <person name="Jeske O."/>
            <person name="Meyerdierks A."/>
            <person name="Storesund J.E."/>
            <person name="Kallscheuer N."/>
            <person name="Luecker S."/>
            <person name="Lage O.M."/>
            <person name="Pohl T."/>
            <person name="Merkel B.J."/>
            <person name="Hornburger P."/>
            <person name="Mueller R.-W."/>
            <person name="Bruemmer F."/>
            <person name="Labrenz M."/>
            <person name="Spormann A.M."/>
            <person name="Op den Camp H."/>
            <person name="Overmann J."/>
            <person name="Amann R."/>
            <person name="Jetten M.S.M."/>
            <person name="Mascher T."/>
            <person name="Medema M.H."/>
            <person name="Devos D.P."/>
            <person name="Kaster A.-K."/>
            <person name="Ovreas L."/>
            <person name="Rohde M."/>
            <person name="Galperin M.Y."/>
            <person name="Jogler C."/>
        </authorList>
    </citation>
    <scope>NUCLEOTIDE SEQUENCE [LARGE SCALE GENOMIC DNA]</scope>
    <source>
        <strain evidence="5 6">Mal33</strain>
    </source>
</reference>
<keyword evidence="2" id="KW-0238">DNA-binding</keyword>
<dbReference type="GO" id="GO:0015074">
    <property type="term" value="P:DNA integration"/>
    <property type="evidence" value="ECO:0007669"/>
    <property type="project" value="InterPro"/>
</dbReference>
<organism evidence="5 6">
    <name type="scientific">Rosistilla oblonga</name>
    <dbReference type="NCBI Taxonomy" id="2527990"/>
    <lineage>
        <taxon>Bacteria</taxon>
        <taxon>Pseudomonadati</taxon>
        <taxon>Planctomycetota</taxon>
        <taxon>Planctomycetia</taxon>
        <taxon>Pirellulales</taxon>
        <taxon>Pirellulaceae</taxon>
        <taxon>Rosistilla</taxon>
    </lineage>
</organism>
<gene>
    <name evidence="5" type="ORF">Mal33_14500</name>
</gene>
<dbReference type="RefSeq" id="WP_145283305.1">
    <property type="nucleotide sequence ID" value="NZ_CP036318.1"/>
</dbReference>
<feature type="domain" description="Tyr recombinase" evidence="4">
    <location>
        <begin position="164"/>
        <end position="346"/>
    </location>
</feature>
<dbReference type="PANTHER" id="PTHR30349">
    <property type="entry name" value="PHAGE INTEGRASE-RELATED"/>
    <property type="match status" value="1"/>
</dbReference>
<comment type="similarity">
    <text evidence="1">Belongs to the 'phage' integrase family.</text>
</comment>
<evidence type="ECO:0000256" key="2">
    <source>
        <dbReference type="ARBA" id="ARBA00023125"/>
    </source>
</evidence>
<dbReference type="InterPro" id="IPR050090">
    <property type="entry name" value="Tyrosine_recombinase_XerCD"/>
</dbReference>
<dbReference type="Gene3D" id="1.10.443.10">
    <property type="entry name" value="Intergrase catalytic core"/>
    <property type="match status" value="1"/>
</dbReference>
<evidence type="ECO:0000313" key="6">
    <source>
        <dbReference type="Proteomes" id="UP000316770"/>
    </source>
</evidence>
<proteinExistence type="inferred from homology"/>
<sequence>MRKPFFRKQTQAWYVKDDQGRFIRLGKSRKEAFAEWKAMLTTPGSSGSDVLFISLCDDFLVEHEPLLSPLRFADHCRLCQSLVTHLGTGSLAKDVTPGRVTTWLREPKPGKIRKDGTAAEPKVWSTARQKDAVAVVRRVMNWAVQTDRLKKSPVESLETPAAGNREGVIDPNTHRRLVQAAMASDKSRSFACYLIASHCGARPQQIRDITAGHCESDFTHATFTQHKTAKSTGKPLTVYFAPCLQTLLRILAASRPEGRLFRNDHGRPWVKDTVCQRFRRLREQLGLPSDIVPYLYRHTFATDSIRAGQSEAITAALLGHKSSKMVQRIYSHMHRHDNELIEAAAKASAKRLGG</sequence>
<evidence type="ECO:0000313" key="5">
    <source>
        <dbReference type="EMBL" id="QDV55475.1"/>
    </source>
</evidence>
<evidence type="ECO:0000259" key="4">
    <source>
        <dbReference type="PROSITE" id="PS51898"/>
    </source>
</evidence>
<accession>A0A518IQV9</accession>
<dbReference type="GO" id="GO:0006310">
    <property type="term" value="P:DNA recombination"/>
    <property type="evidence" value="ECO:0007669"/>
    <property type="project" value="UniProtKB-KW"/>
</dbReference>
<dbReference type="InterPro" id="IPR011010">
    <property type="entry name" value="DNA_brk_join_enz"/>
</dbReference>
<dbReference type="InterPro" id="IPR013762">
    <property type="entry name" value="Integrase-like_cat_sf"/>
</dbReference>
<dbReference type="InterPro" id="IPR002104">
    <property type="entry name" value="Integrase_catalytic"/>
</dbReference>
<dbReference type="Pfam" id="PF00589">
    <property type="entry name" value="Phage_integrase"/>
    <property type="match status" value="1"/>
</dbReference>
<evidence type="ECO:0000256" key="1">
    <source>
        <dbReference type="ARBA" id="ARBA00008857"/>
    </source>
</evidence>
<name>A0A518IQV9_9BACT</name>
<dbReference type="SUPFAM" id="SSF56349">
    <property type="entry name" value="DNA breaking-rejoining enzymes"/>
    <property type="match status" value="1"/>
</dbReference>